<keyword evidence="8" id="KW-1185">Reference proteome</keyword>
<evidence type="ECO:0000259" key="6">
    <source>
        <dbReference type="PROSITE" id="PS50011"/>
    </source>
</evidence>
<organism evidence="7 8">
    <name type="scientific">Tritrichomonas foetus</name>
    <dbReference type="NCBI Taxonomy" id="1144522"/>
    <lineage>
        <taxon>Eukaryota</taxon>
        <taxon>Metamonada</taxon>
        <taxon>Parabasalia</taxon>
        <taxon>Tritrichomonadida</taxon>
        <taxon>Tritrichomonadidae</taxon>
        <taxon>Tritrichomonas</taxon>
    </lineage>
</organism>
<dbReference type="EMBL" id="MLAK01000218">
    <property type="protein sequence ID" value="OHT15440.1"/>
    <property type="molecule type" value="Genomic_DNA"/>
</dbReference>
<dbReference type="InterPro" id="IPR000719">
    <property type="entry name" value="Prot_kinase_dom"/>
</dbReference>
<dbReference type="InterPro" id="IPR050235">
    <property type="entry name" value="CK1_Ser-Thr_kinase"/>
</dbReference>
<keyword evidence="7" id="KW-0808">Transferase</keyword>
<sequence length="379" mass="43871">MSSQKKNEVLKISPTKMSHKFEISPGTQICDLIVGKKIGFGSFGAIYPCVDSRTGILWAMKTESLRTKHKTLEFEYQVLSELQTSPYFPRIGIFGKNKIMSFFTMECMGPSLSTLLHSTANKRFTLSTSIRASYHILKCIESLHQLGFIHRDIKPSNIVTREGIEHPICLIDFGLSHVFVNPETGQHLRPRLRAGFRGTRVYSSINGHRLQDLSRRDDVISWFYFAYELIVGELPWYRVSQKYQFIQEKEKFSEKMIKTPPIPELGQIWEHISKLEFLDIPNYTQIYHLLMEILRQRSDKEIDIYEPFDWAECLKKNRQATAEELKELKSNNTKHAIDHVMEKDYGNDLIDHHLISPQITAPAPFSQASDKNDCCCFIS</sequence>
<dbReference type="AlphaFoldDB" id="A0A1J4KX26"/>
<dbReference type="OrthoDB" id="4185642at2759"/>
<reference evidence="7" key="1">
    <citation type="submission" date="2016-10" db="EMBL/GenBank/DDBJ databases">
        <authorList>
            <person name="Benchimol M."/>
            <person name="Almeida L.G."/>
            <person name="Vasconcelos A.T."/>
            <person name="Perreira-Neves A."/>
            <person name="Rosa I.A."/>
            <person name="Tasca T."/>
            <person name="Bogo M.R."/>
            <person name="de Souza W."/>
        </authorList>
    </citation>
    <scope>NUCLEOTIDE SEQUENCE [LARGE SCALE GENOMIC DNA]</scope>
    <source>
        <strain evidence="7">K</strain>
    </source>
</reference>
<keyword evidence="5" id="KW-0723">Serine/threonine-protein kinase</keyword>
<evidence type="ECO:0000256" key="1">
    <source>
        <dbReference type="ARBA" id="ARBA00012513"/>
    </source>
</evidence>
<dbReference type="RefSeq" id="XP_068368576.1">
    <property type="nucleotide sequence ID" value="XM_068497568.1"/>
</dbReference>
<evidence type="ECO:0000256" key="4">
    <source>
        <dbReference type="PROSITE-ProRule" id="PRU10141"/>
    </source>
</evidence>
<evidence type="ECO:0000313" key="8">
    <source>
        <dbReference type="Proteomes" id="UP000179807"/>
    </source>
</evidence>
<dbReference type="EC" id="2.7.11.1" evidence="1"/>
<dbReference type="PROSITE" id="PS00108">
    <property type="entry name" value="PROTEIN_KINASE_ST"/>
    <property type="match status" value="1"/>
</dbReference>
<dbReference type="GeneID" id="94832272"/>
<gene>
    <name evidence="7" type="ORF">TRFO_14030</name>
</gene>
<dbReference type="InterPro" id="IPR008271">
    <property type="entry name" value="Ser/Thr_kinase_AS"/>
</dbReference>
<dbReference type="Proteomes" id="UP000179807">
    <property type="component" value="Unassembled WGS sequence"/>
</dbReference>
<comment type="similarity">
    <text evidence="5">Belongs to the protein kinase superfamily.</text>
</comment>
<dbReference type="SMART" id="SM00220">
    <property type="entry name" value="S_TKc"/>
    <property type="match status" value="1"/>
</dbReference>
<evidence type="ECO:0000256" key="3">
    <source>
        <dbReference type="ARBA" id="ARBA00022840"/>
    </source>
</evidence>
<dbReference type="Gene3D" id="1.10.510.10">
    <property type="entry name" value="Transferase(Phosphotransferase) domain 1"/>
    <property type="match status" value="1"/>
</dbReference>
<dbReference type="PROSITE" id="PS50011">
    <property type="entry name" value="PROTEIN_KINASE_DOM"/>
    <property type="match status" value="1"/>
</dbReference>
<evidence type="ECO:0000313" key="7">
    <source>
        <dbReference type="EMBL" id="OHT15440.1"/>
    </source>
</evidence>
<protein>
    <recommendedName>
        <fullName evidence="1">non-specific serine/threonine protein kinase</fullName>
        <ecNumber evidence="1">2.7.11.1</ecNumber>
    </recommendedName>
</protein>
<dbReference type="GO" id="GO:0005524">
    <property type="term" value="F:ATP binding"/>
    <property type="evidence" value="ECO:0007669"/>
    <property type="project" value="UniProtKB-UniRule"/>
</dbReference>
<evidence type="ECO:0000256" key="5">
    <source>
        <dbReference type="RuleBase" id="RU000304"/>
    </source>
</evidence>
<dbReference type="InterPro" id="IPR011009">
    <property type="entry name" value="Kinase-like_dom_sf"/>
</dbReference>
<dbReference type="GO" id="GO:0004674">
    <property type="term" value="F:protein serine/threonine kinase activity"/>
    <property type="evidence" value="ECO:0007669"/>
    <property type="project" value="UniProtKB-KW"/>
</dbReference>
<dbReference type="PANTHER" id="PTHR11909">
    <property type="entry name" value="CASEIN KINASE-RELATED"/>
    <property type="match status" value="1"/>
</dbReference>
<accession>A0A1J4KX26</accession>
<name>A0A1J4KX26_9EUKA</name>
<keyword evidence="7" id="KW-0418">Kinase</keyword>
<feature type="binding site" evidence="4">
    <location>
        <position position="61"/>
    </location>
    <ligand>
        <name>ATP</name>
        <dbReference type="ChEBI" id="CHEBI:30616"/>
    </ligand>
</feature>
<dbReference type="InterPro" id="IPR017441">
    <property type="entry name" value="Protein_kinase_ATP_BS"/>
</dbReference>
<feature type="domain" description="Protein kinase" evidence="6">
    <location>
        <begin position="32"/>
        <end position="314"/>
    </location>
</feature>
<keyword evidence="2 4" id="KW-0547">Nucleotide-binding</keyword>
<dbReference type="SUPFAM" id="SSF56112">
    <property type="entry name" value="Protein kinase-like (PK-like)"/>
    <property type="match status" value="1"/>
</dbReference>
<keyword evidence="3 4" id="KW-0067">ATP-binding</keyword>
<dbReference type="Pfam" id="PF00069">
    <property type="entry name" value="Pkinase"/>
    <property type="match status" value="1"/>
</dbReference>
<evidence type="ECO:0000256" key="2">
    <source>
        <dbReference type="ARBA" id="ARBA00022741"/>
    </source>
</evidence>
<dbReference type="VEuPathDB" id="TrichDB:TRFO_14030"/>
<proteinExistence type="inferred from homology"/>
<dbReference type="PROSITE" id="PS00107">
    <property type="entry name" value="PROTEIN_KINASE_ATP"/>
    <property type="match status" value="1"/>
</dbReference>
<comment type="caution">
    <text evidence="7">The sequence shown here is derived from an EMBL/GenBank/DDBJ whole genome shotgun (WGS) entry which is preliminary data.</text>
</comment>